<dbReference type="OrthoDB" id="979487at2"/>
<evidence type="ECO:0000313" key="2">
    <source>
        <dbReference type="Proteomes" id="UP000318010"/>
    </source>
</evidence>
<keyword evidence="2" id="KW-1185">Reference proteome</keyword>
<dbReference type="RefSeq" id="WP_146271892.1">
    <property type="nucleotide sequence ID" value="NZ_VOEI01000004.1"/>
</dbReference>
<comment type="caution">
    <text evidence="1">The sequence shown here is derived from an EMBL/GenBank/DDBJ whole genome shotgun (WGS) entry which is preliminary data.</text>
</comment>
<dbReference type="EMBL" id="VOEI01000004">
    <property type="protein sequence ID" value="TWR25423.1"/>
    <property type="molecule type" value="Genomic_DNA"/>
</dbReference>
<evidence type="ECO:0008006" key="3">
    <source>
        <dbReference type="Google" id="ProtNLM"/>
    </source>
</evidence>
<gene>
    <name evidence="1" type="ORF">FPZ42_12545</name>
</gene>
<proteinExistence type="predicted"/>
<sequence>MLTKESLIKELSNIRGAKFIENLSIKVMGENFDINQLVDVTFHHNHQIGFRACWLLDSVFHLQPEKYAANIGYILSRVPDVTNPSCERHFARVLMLLTRDTAPVNIREQLEAINLEPVVEKCFDWLIDPNVKVAVKATAAKVLFNLSIRYDWIKEELANQLQFLMRDGTAAIQARGKKLLALIQK</sequence>
<reference evidence="1 2" key="1">
    <citation type="submission" date="2019-07" db="EMBL/GenBank/DDBJ databases">
        <authorList>
            <person name="Kim J."/>
        </authorList>
    </citation>
    <scope>NUCLEOTIDE SEQUENCE [LARGE SCALE GENOMIC DNA]</scope>
    <source>
        <strain evidence="1 2">MJ1a</strain>
    </source>
</reference>
<dbReference type="Proteomes" id="UP000318010">
    <property type="component" value="Unassembled WGS sequence"/>
</dbReference>
<protein>
    <recommendedName>
        <fullName evidence="3">HEAT repeat domain-containing protein</fullName>
    </recommendedName>
</protein>
<evidence type="ECO:0000313" key="1">
    <source>
        <dbReference type="EMBL" id="TWR25423.1"/>
    </source>
</evidence>
<organism evidence="1 2">
    <name type="scientific">Mucilaginibacter achroorhodeus</name>
    <dbReference type="NCBI Taxonomy" id="2599294"/>
    <lineage>
        <taxon>Bacteria</taxon>
        <taxon>Pseudomonadati</taxon>
        <taxon>Bacteroidota</taxon>
        <taxon>Sphingobacteriia</taxon>
        <taxon>Sphingobacteriales</taxon>
        <taxon>Sphingobacteriaceae</taxon>
        <taxon>Mucilaginibacter</taxon>
    </lineage>
</organism>
<dbReference type="AlphaFoldDB" id="A0A563U1I6"/>
<name>A0A563U1I6_9SPHI</name>
<accession>A0A563U1I6</accession>